<dbReference type="Proteomes" id="UP000198836">
    <property type="component" value="Unassembled WGS sequence"/>
</dbReference>
<organism evidence="1 2">
    <name type="scientific">Pedobacter suwonensis</name>
    <dbReference type="NCBI Taxonomy" id="332999"/>
    <lineage>
        <taxon>Bacteria</taxon>
        <taxon>Pseudomonadati</taxon>
        <taxon>Bacteroidota</taxon>
        <taxon>Sphingobacteriia</taxon>
        <taxon>Sphingobacteriales</taxon>
        <taxon>Sphingobacteriaceae</taxon>
        <taxon>Pedobacter</taxon>
    </lineage>
</organism>
<dbReference type="STRING" id="332999.SAMN04488511_10662"/>
<reference evidence="2" key="1">
    <citation type="submission" date="2016-10" db="EMBL/GenBank/DDBJ databases">
        <authorList>
            <person name="Varghese N."/>
            <person name="Submissions S."/>
        </authorList>
    </citation>
    <scope>NUCLEOTIDE SEQUENCE [LARGE SCALE GENOMIC DNA]</scope>
    <source>
        <strain evidence="2">DSM 18130</strain>
    </source>
</reference>
<evidence type="ECO:0000313" key="2">
    <source>
        <dbReference type="Proteomes" id="UP000198836"/>
    </source>
</evidence>
<gene>
    <name evidence="1" type="ORF">SAMN04488511_10662</name>
</gene>
<evidence type="ECO:0000313" key="1">
    <source>
        <dbReference type="EMBL" id="SFA46763.1"/>
    </source>
</evidence>
<dbReference type="AlphaFoldDB" id="A0A1I0T572"/>
<protein>
    <submittedName>
        <fullName evidence="1">Uncharacterized protein</fullName>
    </submittedName>
</protein>
<proteinExistence type="predicted"/>
<accession>A0A1I0T572</accession>
<dbReference type="EMBL" id="FOJM01000006">
    <property type="protein sequence ID" value="SFA46763.1"/>
    <property type="molecule type" value="Genomic_DNA"/>
</dbReference>
<sequence length="40" mass="4451">MFSVVKVNLECFAKNFACFAVKIKLDARSVLCGKKLNVLC</sequence>
<keyword evidence="2" id="KW-1185">Reference proteome</keyword>
<name>A0A1I0T572_9SPHI</name>